<comment type="caution">
    <text evidence="1">The sequence shown here is derived from an EMBL/GenBank/DDBJ whole genome shotgun (WGS) entry which is preliminary data.</text>
</comment>
<protein>
    <recommendedName>
        <fullName evidence="3">HTH luxR-type domain-containing protein</fullName>
    </recommendedName>
</protein>
<sequence>MSPITGTIAAMHEGRLRRETGPYAANGDELGLERDDWSGTGAAAALPDTAFLTQGPAIAAITQNAVGVLGLCIVVVDPRLRVLYASETSQVHISRPCAGFAMTRRGRGGGTYLSLGSRADTSELRRLVADATAEGPADTTCAHPGRFHLLYSPRSICLISSIADGLADPLMGGRFRNAALLIFKPFAALPKPCPELLRTLFNFTPAEAKVASDLAGGTTAEDVARLRQVGLDTIRSQIRSILSKSGAPNLRAFENRIGSIMALLPANPFVSPSNKDGRRELHR</sequence>
<name>A0ABY3DW91_9HYPH</name>
<accession>A0ABY3DW91</accession>
<gene>
    <name evidence="1" type="ORF">FO470_04165</name>
</gene>
<organism evidence="1 2">
    <name type="scientific">Ancylobacter moscoviensis</name>
    <dbReference type="NCBI Taxonomy" id="2597768"/>
    <lineage>
        <taxon>Bacteria</taxon>
        <taxon>Pseudomonadati</taxon>
        <taxon>Pseudomonadota</taxon>
        <taxon>Alphaproteobacteria</taxon>
        <taxon>Hyphomicrobiales</taxon>
        <taxon>Xanthobacteraceae</taxon>
        <taxon>Ancylobacter</taxon>
    </lineage>
</organism>
<evidence type="ECO:0000313" key="1">
    <source>
        <dbReference type="EMBL" id="TSJ64478.1"/>
    </source>
</evidence>
<dbReference type="Proteomes" id="UP000315321">
    <property type="component" value="Unassembled WGS sequence"/>
</dbReference>
<dbReference type="EMBL" id="VMBP01000001">
    <property type="protein sequence ID" value="TSJ64478.1"/>
    <property type="molecule type" value="Genomic_DNA"/>
</dbReference>
<dbReference type="RefSeq" id="WP_144341634.1">
    <property type="nucleotide sequence ID" value="NZ_VMBP01000001.1"/>
</dbReference>
<dbReference type="SUPFAM" id="SSF46894">
    <property type="entry name" value="C-terminal effector domain of the bipartite response regulators"/>
    <property type="match status" value="1"/>
</dbReference>
<dbReference type="InterPro" id="IPR016032">
    <property type="entry name" value="Sig_transdc_resp-reg_C-effctor"/>
</dbReference>
<evidence type="ECO:0000313" key="2">
    <source>
        <dbReference type="Proteomes" id="UP000315321"/>
    </source>
</evidence>
<keyword evidence="2" id="KW-1185">Reference proteome</keyword>
<reference evidence="1 2" key="1">
    <citation type="submission" date="2019-07" db="EMBL/GenBank/DDBJ databases">
        <authorList>
            <person name="Grouzdev D.S."/>
        </authorList>
    </citation>
    <scope>NUCLEOTIDE SEQUENCE [LARGE SCALE GENOMIC DNA]</scope>
    <source>
        <strain evidence="1 2">3C</strain>
    </source>
</reference>
<proteinExistence type="predicted"/>
<evidence type="ECO:0008006" key="3">
    <source>
        <dbReference type="Google" id="ProtNLM"/>
    </source>
</evidence>